<sequence>MVKPGAGASVHKPRYKRSTERQNFMSSSIKDMYQAPSQREPTAQQDMEDEELDMRKILKDIQHLGSSHMSWKERKKFENQNVVALGGKPPKKQRIPLNIAKKMMKNEKRREEKKLAEGLILEQFGMRSSSNSNKEVKRKAEDRGLRATEGHFRNGVLNVKHLLQPNKSSKDNHSAPSYVKGKKNGKKGAGKKARATRSGDVSEDQNIPVDRLQCSWECLREDQNIPVYNDEGAETARGTRLFPAWAGSHGDWQLWRSELFYLLPATHVRLLWNVTKRLTKGPSRGGRVVELLLS</sequence>
<keyword evidence="3" id="KW-1185">Reference proteome</keyword>
<dbReference type="GO" id="GO:0000462">
    <property type="term" value="P:maturation of SSU-rRNA from tricistronic rRNA transcript (SSU-rRNA, 5.8S rRNA, LSU-rRNA)"/>
    <property type="evidence" value="ECO:0007669"/>
    <property type="project" value="TreeGrafter"/>
</dbReference>
<dbReference type="Pfam" id="PF15375">
    <property type="entry name" value="FSAF1"/>
    <property type="match status" value="1"/>
</dbReference>
<feature type="compositionally biased region" description="Basic residues" evidence="1">
    <location>
        <begin position="180"/>
        <end position="195"/>
    </location>
</feature>
<gene>
    <name evidence="2" type="ORF">H6P81_007927</name>
</gene>
<dbReference type="EMBL" id="JAINDJ010000003">
    <property type="protein sequence ID" value="KAG9455023.1"/>
    <property type="molecule type" value="Genomic_DNA"/>
</dbReference>
<organism evidence="2 3">
    <name type="scientific">Aristolochia fimbriata</name>
    <name type="common">White veined hardy Dutchman's pipe vine</name>
    <dbReference type="NCBI Taxonomy" id="158543"/>
    <lineage>
        <taxon>Eukaryota</taxon>
        <taxon>Viridiplantae</taxon>
        <taxon>Streptophyta</taxon>
        <taxon>Embryophyta</taxon>
        <taxon>Tracheophyta</taxon>
        <taxon>Spermatophyta</taxon>
        <taxon>Magnoliopsida</taxon>
        <taxon>Magnoliidae</taxon>
        <taxon>Piperales</taxon>
        <taxon>Aristolochiaceae</taxon>
        <taxon>Aristolochia</taxon>
    </lineage>
</organism>
<name>A0AAV7F1W6_ARIFI</name>
<evidence type="ECO:0000313" key="3">
    <source>
        <dbReference type="Proteomes" id="UP000825729"/>
    </source>
</evidence>
<dbReference type="Proteomes" id="UP000825729">
    <property type="component" value="Unassembled WGS sequence"/>
</dbReference>
<dbReference type="PANTHER" id="PTHR28096:SF1">
    <property type="entry name" value="PROTEIN FAF1"/>
    <property type="match status" value="1"/>
</dbReference>
<dbReference type="PANTHER" id="PTHR28096">
    <property type="entry name" value="PROTEIN FAF1"/>
    <property type="match status" value="1"/>
</dbReference>
<accession>A0AAV7F1W6</accession>
<dbReference type="InterPro" id="IPR027973">
    <property type="entry name" value="FSAF1-like"/>
</dbReference>
<proteinExistence type="predicted"/>
<dbReference type="GO" id="GO:0005730">
    <property type="term" value="C:nucleolus"/>
    <property type="evidence" value="ECO:0007669"/>
    <property type="project" value="TreeGrafter"/>
</dbReference>
<feature type="compositionally biased region" description="Basic and acidic residues" evidence="1">
    <location>
        <begin position="134"/>
        <end position="151"/>
    </location>
</feature>
<protein>
    <submittedName>
        <fullName evidence="2">Uncharacterized protein</fullName>
    </submittedName>
</protein>
<dbReference type="AlphaFoldDB" id="A0AAV7F1W6"/>
<evidence type="ECO:0000256" key="1">
    <source>
        <dbReference type="SAM" id="MobiDB-lite"/>
    </source>
</evidence>
<dbReference type="InterPro" id="IPR053030">
    <property type="entry name" value="Ribosomal_biogenesis_FAF1-like"/>
</dbReference>
<feature type="region of interest" description="Disordered" evidence="1">
    <location>
        <begin position="128"/>
        <end position="151"/>
    </location>
</feature>
<feature type="region of interest" description="Disordered" evidence="1">
    <location>
        <begin position="163"/>
        <end position="204"/>
    </location>
</feature>
<comment type="caution">
    <text evidence="2">The sequence shown here is derived from an EMBL/GenBank/DDBJ whole genome shotgun (WGS) entry which is preliminary data.</text>
</comment>
<evidence type="ECO:0000313" key="2">
    <source>
        <dbReference type="EMBL" id="KAG9455023.1"/>
    </source>
</evidence>
<feature type="compositionally biased region" description="Polar residues" evidence="1">
    <location>
        <begin position="21"/>
        <end position="45"/>
    </location>
</feature>
<feature type="region of interest" description="Disordered" evidence="1">
    <location>
        <begin position="1"/>
        <end position="46"/>
    </location>
</feature>
<reference evidence="2 3" key="1">
    <citation type="submission" date="2021-07" db="EMBL/GenBank/DDBJ databases">
        <title>The Aristolochia fimbriata genome: insights into angiosperm evolution, floral development and chemical biosynthesis.</title>
        <authorList>
            <person name="Jiao Y."/>
        </authorList>
    </citation>
    <scope>NUCLEOTIDE SEQUENCE [LARGE SCALE GENOMIC DNA]</scope>
    <source>
        <strain evidence="2">IBCAS-2021</strain>
        <tissue evidence="2">Leaf</tissue>
    </source>
</reference>